<evidence type="ECO:0000256" key="1">
    <source>
        <dbReference type="SAM" id="MobiDB-lite"/>
    </source>
</evidence>
<protein>
    <submittedName>
        <fullName evidence="2">Uncharacterized protein</fullName>
    </submittedName>
</protein>
<evidence type="ECO:0000313" key="3">
    <source>
        <dbReference type="Proteomes" id="UP000635996"/>
    </source>
</evidence>
<reference evidence="2 3" key="1">
    <citation type="submission" date="2020-03" db="EMBL/GenBank/DDBJ databases">
        <title>WGS of actinomycetes isolated from Thailand.</title>
        <authorList>
            <person name="Thawai C."/>
        </authorList>
    </citation>
    <scope>NUCLEOTIDE SEQUENCE [LARGE SCALE GENOMIC DNA]</scope>
    <source>
        <strain evidence="2 3">NBRC 13905</strain>
    </source>
</reference>
<organism evidence="2 3">
    <name type="scientific">Streptomyces thermoviolaceus subsp. thermoviolaceus</name>
    <dbReference type="NCBI Taxonomy" id="66860"/>
    <lineage>
        <taxon>Bacteria</taxon>
        <taxon>Bacillati</taxon>
        <taxon>Actinomycetota</taxon>
        <taxon>Actinomycetes</taxon>
        <taxon>Kitasatosporales</taxon>
        <taxon>Streptomycetaceae</taxon>
        <taxon>Streptomyces</taxon>
    </lineage>
</organism>
<evidence type="ECO:0000313" key="2">
    <source>
        <dbReference type="EMBL" id="NJP17381.1"/>
    </source>
</evidence>
<sequence>MRITADRLVVRLSWWEKAAARRWRVSVPLSAVRRVVVEPDWWRALRGCRAGGVEIPGVACAGERRHQAGRDFVAVRPGRPVVCAELWQGSAFLLLAVSARDVRRAEGVAAALRRAAPRLDTSTPCRQPLPVPEESEQPVEPQGSEGPPSPDAP</sequence>
<dbReference type="Proteomes" id="UP000635996">
    <property type="component" value="Unassembled WGS sequence"/>
</dbReference>
<proteinExistence type="predicted"/>
<gene>
    <name evidence="2" type="ORF">HCJ95_24680</name>
</gene>
<feature type="region of interest" description="Disordered" evidence="1">
    <location>
        <begin position="116"/>
        <end position="153"/>
    </location>
</feature>
<accession>A0ABX0YXN6</accession>
<dbReference type="EMBL" id="JAATEL010000040">
    <property type="protein sequence ID" value="NJP17381.1"/>
    <property type="molecule type" value="Genomic_DNA"/>
</dbReference>
<keyword evidence="3" id="KW-1185">Reference proteome</keyword>
<comment type="caution">
    <text evidence="2">The sequence shown here is derived from an EMBL/GenBank/DDBJ whole genome shotgun (WGS) entry which is preliminary data.</text>
</comment>
<dbReference type="RefSeq" id="WP_125497327.1">
    <property type="nucleotide sequence ID" value="NZ_BMVZ01000001.1"/>
</dbReference>
<name>A0ABX0YXN6_STRTL</name>